<dbReference type="Gene3D" id="3.30.2010.10">
    <property type="entry name" value="Metalloproteases ('zincins'), catalytic domain"/>
    <property type="match status" value="1"/>
</dbReference>
<dbReference type="EMBL" id="VCBC01000003">
    <property type="protein sequence ID" value="TLU67295.1"/>
    <property type="molecule type" value="Genomic_DNA"/>
</dbReference>
<dbReference type="InterPro" id="IPR053136">
    <property type="entry name" value="UTP_pyrophosphatase-like"/>
</dbReference>
<keyword evidence="3" id="KW-1185">Reference proteome</keyword>
<feature type="domain" description="YgjP-like metallopeptidase" evidence="1">
    <location>
        <begin position="25"/>
        <end position="100"/>
    </location>
</feature>
<name>A0A5R9IP15_9GAMM</name>
<evidence type="ECO:0000259" key="1">
    <source>
        <dbReference type="Pfam" id="PF01863"/>
    </source>
</evidence>
<reference evidence="2 3" key="1">
    <citation type="submission" date="2019-05" db="EMBL/GenBank/DDBJ databases">
        <title>Genome sequences of Thalassotalea litorea 1K03283.</title>
        <authorList>
            <person name="Zhang D."/>
        </authorList>
    </citation>
    <scope>NUCLEOTIDE SEQUENCE [LARGE SCALE GENOMIC DNA]</scope>
    <source>
        <strain evidence="2 3">MCCC 1K03283</strain>
    </source>
</reference>
<comment type="caution">
    <text evidence="2">The sequence shown here is derived from an EMBL/GenBank/DDBJ whole genome shotgun (WGS) entry which is preliminary data.</text>
</comment>
<dbReference type="Pfam" id="PF01863">
    <property type="entry name" value="YgjP-like"/>
    <property type="match status" value="2"/>
</dbReference>
<dbReference type="PANTHER" id="PTHR30399">
    <property type="entry name" value="UNCHARACTERIZED PROTEIN YGJP"/>
    <property type="match status" value="1"/>
</dbReference>
<feature type="domain" description="YgjP-like metallopeptidase" evidence="1">
    <location>
        <begin position="146"/>
        <end position="262"/>
    </location>
</feature>
<evidence type="ECO:0000313" key="2">
    <source>
        <dbReference type="EMBL" id="TLU67295.1"/>
    </source>
</evidence>
<proteinExistence type="predicted"/>
<dbReference type="AlphaFoldDB" id="A0A5R9IP15"/>
<gene>
    <name evidence="2" type="ORF">FE810_03155</name>
</gene>
<dbReference type="CDD" id="cd07344">
    <property type="entry name" value="M48_yhfN_like"/>
    <property type="match status" value="1"/>
</dbReference>
<evidence type="ECO:0000313" key="3">
    <source>
        <dbReference type="Proteomes" id="UP000307790"/>
    </source>
</evidence>
<dbReference type="PANTHER" id="PTHR30399:SF1">
    <property type="entry name" value="UTP PYROPHOSPHATASE"/>
    <property type="match status" value="1"/>
</dbReference>
<dbReference type="Proteomes" id="UP000307790">
    <property type="component" value="Unassembled WGS sequence"/>
</dbReference>
<organism evidence="2 3">
    <name type="scientific">Thalassotalea litorea</name>
    <dbReference type="NCBI Taxonomy" id="2020715"/>
    <lineage>
        <taxon>Bacteria</taxon>
        <taxon>Pseudomonadati</taxon>
        <taxon>Pseudomonadota</taxon>
        <taxon>Gammaproteobacteria</taxon>
        <taxon>Alteromonadales</taxon>
        <taxon>Colwelliaceae</taxon>
        <taxon>Thalassotalea</taxon>
    </lineage>
</organism>
<accession>A0A5R9IP15</accession>
<sequence length="269" mass="31591">MLFSKKPSPHEYMDDIEVVRSNRRKTISLQVKACKVRILCPYWVKASQLQAFIEEKRGWIDEKLTAQRQALGPANRFWLAKGEHVYIQGQFCEIFYEVSKTLPPVALLANEQSAQAKHRKTPPVTIHIDLTKKRIYFVFATEIPESLDPENQLQLMTAFNEYCQSQAQVYFIERLAHWQKITGLQASGLKVRYYKSRWGSCDSHARITLNNRLVMAPQQVLDYVIVHELCHITHQNHSAKFWSLVGQFFPEFQKCRYWLKQHQSDLLHN</sequence>
<protein>
    <submittedName>
        <fullName evidence="2">M48 family metallopeptidase</fullName>
    </submittedName>
</protein>
<dbReference type="InterPro" id="IPR002725">
    <property type="entry name" value="YgjP-like_metallopeptidase"/>
</dbReference>